<proteinExistence type="predicted"/>
<evidence type="ECO:0000313" key="2">
    <source>
        <dbReference type="EMBL" id="MBB3043249.1"/>
    </source>
</evidence>
<evidence type="ECO:0000259" key="1">
    <source>
        <dbReference type="Pfam" id="PF12204"/>
    </source>
</evidence>
<dbReference type="RefSeq" id="WP_183593126.1">
    <property type="nucleotide sequence ID" value="NZ_JACHWR010000002.1"/>
</dbReference>
<feature type="domain" description="DUF3598" evidence="1">
    <location>
        <begin position="9"/>
        <end position="149"/>
    </location>
</feature>
<dbReference type="InterPro" id="IPR022017">
    <property type="entry name" value="BFA1-like_DUF3598"/>
</dbReference>
<reference evidence="2 3" key="1">
    <citation type="submission" date="2020-08" db="EMBL/GenBank/DDBJ databases">
        <title>Sequencing the genomes of 1000 actinobacteria strains.</title>
        <authorList>
            <person name="Klenk H.-P."/>
        </authorList>
    </citation>
    <scope>NUCLEOTIDE SEQUENCE [LARGE SCALE GENOMIC DNA]</scope>
    <source>
        <strain evidence="2 3">DSM 105498</strain>
    </source>
</reference>
<dbReference type="AlphaFoldDB" id="A0A7W4Z1C4"/>
<dbReference type="Pfam" id="PF12204">
    <property type="entry name" value="DUF3598_N"/>
    <property type="match status" value="1"/>
</dbReference>
<keyword evidence="3" id="KW-1185">Reference proteome</keyword>
<comment type="caution">
    <text evidence="2">The sequence shown here is derived from an EMBL/GenBank/DDBJ whole genome shotgun (WGS) entry which is preliminary data.</text>
</comment>
<protein>
    <recommendedName>
        <fullName evidence="1">DUF3598 domain-containing protein</fullName>
    </recommendedName>
</protein>
<name>A0A7W4Z1C4_9ACTN</name>
<dbReference type="EMBL" id="JACHWR010000002">
    <property type="protein sequence ID" value="MBB3043249.1"/>
    <property type="molecule type" value="Genomic_DNA"/>
</dbReference>
<dbReference type="Proteomes" id="UP000589626">
    <property type="component" value="Unassembled WGS sequence"/>
</dbReference>
<dbReference type="InterPro" id="IPR012674">
    <property type="entry name" value="Calycin"/>
</dbReference>
<sequence>MSIRDGMPLLAKHEGYWEGEYVYLNPQGEVIDRHRSHLACLFPDPESGFDYDQTNTYTWPDGRTEQHHFPGTYDGYGRMNFDTERIRGVCWGVDENTIYLTWIYKEQGVDLRLFELIVLDQDGKNRCRTWQWVRNGVIEMRTIINETRTERATP</sequence>
<accession>A0A7W4Z1C4</accession>
<evidence type="ECO:0000313" key="3">
    <source>
        <dbReference type="Proteomes" id="UP000589626"/>
    </source>
</evidence>
<organism evidence="2 3">
    <name type="scientific">Nocardioides soli</name>
    <dbReference type="NCBI Taxonomy" id="1036020"/>
    <lineage>
        <taxon>Bacteria</taxon>
        <taxon>Bacillati</taxon>
        <taxon>Actinomycetota</taxon>
        <taxon>Actinomycetes</taxon>
        <taxon>Propionibacteriales</taxon>
        <taxon>Nocardioidaceae</taxon>
        <taxon>Nocardioides</taxon>
    </lineage>
</organism>
<dbReference type="Gene3D" id="2.40.128.20">
    <property type="match status" value="1"/>
</dbReference>
<gene>
    <name evidence="2" type="ORF">FHU40_003067</name>
</gene>